<dbReference type="InterPro" id="IPR014710">
    <property type="entry name" value="RmlC-like_jellyroll"/>
</dbReference>
<dbReference type="EC" id="1.13.11.53" evidence="9"/>
<evidence type="ECO:0000256" key="5">
    <source>
        <dbReference type="ARBA" id="ARBA00022964"/>
    </source>
</evidence>
<comment type="function">
    <text evidence="9">Catalyzes 2 different reactions between oxygene and the acireductone 1,2-dihydroxy-3-keto-5-methylthiopentene (DHK-MTPene) depending upon the metal bound in the active site. Fe-containing acireductone dioxygenase (Fe-ARD) produces formate and 2-keto-4-methylthiobutyrate (KMTB), the alpha-ketoacid precursor of methionine in the methionine recycle pathway. Ni-containing acireductone dioxygenase (Ni-ARD) produces methylthiopropionate, carbon monoxide and formate, and does not lie on the methionine recycle pathway.</text>
</comment>
<feature type="binding site" evidence="9">
    <location>
        <position position="141"/>
    </location>
    <ligand>
        <name>Fe(2+)</name>
        <dbReference type="ChEBI" id="CHEBI:29033"/>
    </ligand>
</feature>
<comment type="similarity">
    <text evidence="9">Belongs to the acireductone dioxygenase (ARD) family.</text>
</comment>
<feature type="binding site" evidence="9">
    <location>
        <position position="97"/>
    </location>
    <ligand>
        <name>Ni(2+)</name>
        <dbReference type="ChEBI" id="CHEBI:49786"/>
    </ligand>
</feature>
<feature type="site" description="May play a role in metal incorporation in vivo" evidence="9">
    <location>
        <position position="96"/>
    </location>
</feature>
<evidence type="ECO:0000256" key="6">
    <source>
        <dbReference type="ARBA" id="ARBA00023002"/>
    </source>
</evidence>
<evidence type="ECO:0000256" key="4">
    <source>
        <dbReference type="ARBA" id="ARBA00022723"/>
    </source>
</evidence>
<dbReference type="Gene3D" id="2.60.120.10">
    <property type="entry name" value="Jelly Rolls"/>
    <property type="match status" value="1"/>
</dbReference>
<evidence type="ECO:0000256" key="3">
    <source>
        <dbReference type="ARBA" id="ARBA00022605"/>
    </source>
</evidence>
<dbReference type="HAMAP" id="MF_01682">
    <property type="entry name" value="Salvage_MtnD"/>
    <property type="match status" value="1"/>
</dbReference>
<comment type="cofactor">
    <cofactor evidence="9">
        <name>Fe(2+)</name>
        <dbReference type="ChEBI" id="CHEBI:29033"/>
    </cofactor>
    <text evidence="9">Binds 1 Fe(2+) cation per monomer.</text>
</comment>
<evidence type="ECO:0000256" key="1">
    <source>
        <dbReference type="ARBA" id="ARBA00000428"/>
    </source>
</evidence>
<comment type="cofactor">
    <cofactor evidence="9">
        <name>Ni(2+)</name>
        <dbReference type="ChEBI" id="CHEBI:49786"/>
    </cofactor>
    <text evidence="9">Binds 1 nickel ion per monomer.</text>
</comment>
<evidence type="ECO:0000256" key="8">
    <source>
        <dbReference type="ARBA" id="ARBA00023167"/>
    </source>
</evidence>
<dbReference type="Proteomes" id="UP001219956">
    <property type="component" value="Unassembled WGS sequence"/>
</dbReference>
<dbReference type="InterPro" id="IPR004313">
    <property type="entry name" value="ARD"/>
</dbReference>
<dbReference type="EMBL" id="JAQQLF010000022">
    <property type="protein sequence ID" value="MDC7718573.1"/>
    <property type="molecule type" value="Genomic_DNA"/>
</dbReference>
<comment type="caution">
    <text evidence="10">The sequence shown here is derived from an EMBL/GenBank/DDBJ whole genome shotgun (WGS) entry which is preliminary data.</text>
</comment>
<gene>
    <name evidence="9" type="primary">mtnD</name>
    <name evidence="10" type="ORF">PQU95_15295</name>
</gene>
<comment type="catalytic activity">
    <reaction evidence="1 9">
        <text>1,2-dihydroxy-5-(methylsulfanyl)pent-1-en-3-one + O2 = 4-methylsulfanyl-2-oxobutanoate + formate + 2 H(+)</text>
        <dbReference type="Rhea" id="RHEA:24504"/>
        <dbReference type="ChEBI" id="CHEBI:15378"/>
        <dbReference type="ChEBI" id="CHEBI:15379"/>
        <dbReference type="ChEBI" id="CHEBI:15740"/>
        <dbReference type="ChEBI" id="CHEBI:16723"/>
        <dbReference type="ChEBI" id="CHEBI:49252"/>
        <dbReference type="EC" id="1.13.11.54"/>
    </reaction>
</comment>
<keyword evidence="4 9" id="KW-0479">Metal-binding</keyword>
<protein>
    <recommendedName>
        <fullName evidence="9">Acireductone dioxygenase</fullName>
    </recommendedName>
    <alternativeName>
        <fullName evidence="9">1,2-dihydroxy-3-keto-5-methylthiopentene dioxygenase</fullName>
        <shortName evidence="9">DHK-MTPene dioxygenase</shortName>
    </alternativeName>
    <alternativeName>
        <fullName evidence="9">Acireductone dioxygenase (Fe(2+)-requiring)</fullName>
        <shortName evidence="9">ARD'</shortName>
        <shortName evidence="9">Fe-ARD</shortName>
        <ecNumber evidence="9">1.13.11.54</ecNumber>
    </alternativeName>
    <alternativeName>
        <fullName evidence="9">Acireductone dioxygenase (Ni(2+)-requiring)</fullName>
        <shortName evidence="9">ARD</shortName>
        <shortName evidence="9">Ni-ARD</shortName>
        <ecNumber evidence="9">1.13.11.53</ecNumber>
    </alternativeName>
</protein>
<proteinExistence type="inferred from homology"/>
<dbReference type="InterPro" id="IPR023956">
    <property type="entry name" value="ARD_bac"/>
</dbReference>
<dbReference type="EC" id="1.13.11.54" evidence="9"/>
<accession>A0ABT5J160</accession>
<keyword evidence="5 9" id="KW-0223">Dioxygenase</keyword>
<keyword evidence="8 9" id="KW-0486">Methionine biosynthesis</keyword>
<reference evidence="10 11" key="1">
    <citation type="submission" date="2023-01" db="EMBL/GenBank/DDBJ databases">
        <title>Novel species of the genus Vogesella isolated from rivers.</title>
        <authorList>
            <person name="Lu H."/>
        </authorList>
    </citation>
    <scope>NUCLEOTIDE SEQUENCE [LARGE SCALE GENOMIC DNA]</scope>
    <source>
        <strain evidence="10 11">DC21W</strain>
    </source>
</reference>
<evidence type="ECO:0000313" key="11">
    <source>
        <dbReference type="Proteomes" id="UP001219956"/>
    </source>
</evidence>
<dbReference type="CDD" id="cd02232">
    <property type="entry name" value="cupin_ARD"/>
    <property type="match status" value="1"/>
</dbReference>
<keyword evidence="6 9" id="KW-0560">Oxidoreductase</keyword>
<dbReference type="Pfam" id="PF03079">
    <property type="entry name" value="ARD"/>
    <property type="match status" value="1"/>
</dbReference>
<keyword evidence="3 9" id="KW-0028">Amino-acid biosynthesis</keyword>
<feature type="binding site" evidence="9">
    <location>
        <position position="99"/>
    </location>
    <ligand>
        <name>Ni(2+)</name>
        <dbReference type="ChEBI" id="CHEBI:49786"/>
    </ligand>
</feature>
<dbReference type="SUPFAM" id="SSF51182">
    <property type="entry name" value="RmlC-like cupins"/>
    <property type="match status" value="1"/>
</dbReference>
<evidence type="ECO:0000256" key="2">
    <source>
        <dbReference type="ARBA" id="ARBA00022596"/>
    </source>
</evidence>
<comment type="pathway">
    <text evidence="9">Amino-acid biosynthesis; L-methionine biosynthesis via salvage pathway; L-methionine from S-methyl-5-thio-alpha-D-ribose 1-phosphate: step 5/6.</text>
</comment>
<feature type="binding site" evidence="9">
    <location>
        <position position="141"/>
    </location>
    <ligand>
        <name>Ni(2+)</name>
        <dbReference type="ChEBI" id="CHEBI:49786"/>
    </ligand>
</feature>
<comment type="subunit">
    <text evidence="9">Monomer.</text>
</comment>
<feature type="binding site" evidence="9">
    <location>
        <position position="103"/>
    </location>
    <ligand>
        <name>Ni(2+)</name>
        <dbReference type="ChEBI" id="CHEBI:49786"/>
    </ligand>
</feature>
<sequence length="181" mass="19766">MTQLTIYHEDTPALPLARLSQPDAISAALAVIGVDFSQWPLAAALPADADSATVLHAYAPQIAALQAERGYTTVDVVRLTPAHPERAALRQKFLSEHTHAEDEVRFFVEGSGTFYLHAQQRVYRLHCQQGDLLSVPAGARHWFDTGTEPLFTAIRLFIDPAGWVGHITGDTIAARFIPDAA</sequence>
<name>A0ABT5J160_9NEIS</name>
<feature type="site" description="Important to generate the dianion" evidence="9">
    <location>
        <position position="105"/>
    </location>
</feature>
<feature type="site" description="May play a role in transmitting local conformational changes" evidence="9">
    <location>
        <position position="102"/>
    </location>
</feature>
<keyword evidence="11" id="KW-1185">Reference proteome</keyword>
<keyword evidence="7 9" id="KW-0408">Iron</keyword>
<feature type="binding site" evidence="9">
    <location>
        <position position="103"/>
    </location>
    <ligand>
        <name>Fe(2+)</name>
        <dbReference type="ChEBI" id="CHEBI:29033"/>
    </ligand>
</feature>
<dbReference type="PANTHER" id="PTHR23418">
    <property type="entry name" value="ACIREDUCTONE DIOXYGENASE"/>
    <property type="match status" value="1"/>
</dbReference>
<evidence type="ECO:0000256" key="7">
    <source>
        <dbReference type="ARBA" id="ARBA00023004"/>
    </source>
</evidence>
<evidence type="ECO:0000313" key="10">
    <source>
        <dbReference type="EMBL" id="MDC7718573.1"/>
    </source>
</evidence>
<dbReference type="InterPro" id="IPR011051">
    <property type="entry name" value="RmlC_Cupin_sf"/>
</dbReference>
<keyword evidence="2 9" id="KW-0533">Nickel</keyword>
<feature type="binding site" evidence="9">
    <location>
        <position position="99"/>
    </location>
    <ligand>
        <name>Fe(2+)</name>
        <dbReference type="ChEBI" id="CHEBI:29033"/>
    </ligand>
</feature>
<evidence type="ECO:0000256" key="9">
    <source>
        <dbReference type="HAMAP-Rule" id="MF_01682"/>
    </source>
</evidence>
<comment type="catalytic activity">
    <reaction evidence="9">
        <text>1,2-dihydroxy-5-(methylsulfanyl)pent-1-en-3-one + O2 = 3-(methylsulfanyl)propanoate + CO + formate + 2 H(+)</text>
        <dbReference type="Rhea" id="RHEA:14161"/>
        <dbReference type="ChEBI" id="CHEBI:15378"/>
        <dbReference type="ChEBI" id="CHEBI:15379"/>
        <dbReference type="ChEBI" id="CHEBI:15740"/>
        <dbReference type="ChEBI" id="CHEBI:17245"/>
        <dbReference type="ChEBI" id="CHEBI:49016"/>
        <dbReference type="ChEBI" id="CHEBI:49252"/>
        <dbReference type="EC" id="1.13.11.53"/>
    </reaction>
</comment>
<dbReference type="RefSeq" id="WP_272752811.1">
    <property type="nucleotide sequence ID" value="NZ_JAQQLF010000022.1"/>
</dbReference>
<feature type="binding site" evidence="9">
    <location>
        <position position="97"/>
    </location>
    <ligand>
        <name>Fe(2+)</name>
        <dbReference type="ChEBI" id="CHEBI:29033"/>
    </ligand>
</feature>
<dbReference type="PANTHER" id="PTHR23418:SF0">
    <property type="entry name" value="ACIREDUCTONE DIOXYGENASE"/>
    <property type="match status" value="1"/>
</dbReference>
<organism evidence="10 11">
    <name type="scientific">Vogesella aquatica</name>
    <dbReference type="NCBI Taxonomy" id="2984206"/>
    <lineage>
        <taxon>Bacteria</taxon>
        <taxon>Pseudomonadati</taxon>
        <taxon>Pseudomonadota</taxon>
        <taxon>Betaproteobacteria</taxon>
        <taxon>Neisseriales</taxon>
        <taxon>Chromobacteriaceae</taxon>
        <taxon>Vogesella</taxon>
    </lineage>
</organism>